<evidence type="ECO:0000256" key="2">
    <source>
        <dbReference type="ARBA" id="ARBA00022692"/>
    </source>
</evidence>
<feature type="transmembrane region" description="Helical" evidence="7">
    <location>
        <begin position="199"/>
        <end position="220"/>
    </location>
</feature>
<keyword evidence="10" id="KW-1185">Reference proteome</keyword>
<dbReference type="Pfam" id="PF05140">
    <property type="entry name" value="ResB"/>
    <property type="match status" value="1"/>
</dbReference>
<feature type="transmembrane region" description="Helical" evidence="7">
    <location>
        <begin position="45"/>
        <end position="63"/>
    </location>
</feature>
<dbReference type="Proteomes" id="UP001589575">
    <property type="component" value="Unassembled WGS sequence"/>
</dbReference>
<dbReference type="PANTHER" id="PTHR31566">
    <property type="entry name" value="CYTOCHROME C BIOGENESIS PROTEIN CCS1, CHLOROPLASTIC"/>
    <property type="match status" value="1"/>
</dbReference>
<keyword evidence="2 7" id="KW-0812">Transmembrane</keyword>
<feature type="region of interest" description="Disordered" evidence="6">
    <location>
        <begin position="539"/>
        <end position="590"/>
    </location>
</feature>
<dbReference type="InterPro" id="IPR007816">
    <property type="entry name" value="ResB-like_domain"/>
</dbReference>
<evidence type="ECO:0000256" key="3">
    <source>
        <dbReference type="ARBA" id="ARBA00022748"/>
    </source>
</evidence>
<keyword evidence="4 7" id="KW-1133">Transmembrane helix</keyword>
<feature type="domain" description="ResB-like" evidence="8">
    <location>
        <begin position="43"/>
        <end position="526"/>
    </location>
</feature>
<feature type="compositionally biased region" description="Basic and acidic residues" evidence="6">
    <location>
        <begin position="1"/>
        <end position="16"/>
    </location>
</feature>
<evidence type="ECO:0000256" key="5">
    <source>
        <dbReference type="ARBA" id="ARBA00023136"/>
    </source>
</evidence>
<proteinExistence type="predicted"/>
<dbReference type="InterPro" id="IPR023494">
    <property type="entry name" value="Cyt_c_bgen_Ccs1/CcsB/ResB"/>
</dbReference>
<dbReference type="PANTHER" id="PTHR31566:SF0">
    <property type="entry name" value="CYTOCHROME C BIOGENESIS PROTEIN CCS1, CHLOROPLASTIC"/>
    <property type="match status" value="1"/>
</dbReference>
<accession>A0ABV5G9X8</accession>
<sequence length="590" mass="63794">MARDEDARTEPSRHDQPQQPEVQLPALGVTGTLRFAWTQLTSMRTALMLLLLLAVAAVPGSLFPQRPAGPEIVNQYLEDNPVLGEWLDRFQLFDVYSSVWFSAIYILLFVSLIGCVAPRAVKHAKVLRSAPPRTPRRLSRLPEYGTVLLDPSGPSPAAAVDQAAAYLRRRGYRVEVRQEPGGGASVGAERGYVREVGNIVFHLSLIGVLAFMAVGGLLSYSGQKILVEGEEGFANTLVSYDAFTPGGAFSEDSLVPFSMSLKSFEKVFDRESETHYGQPLDFTAVMEVQDGTGGEPQERILKVNHPLAFGGTRVYLVGNGYAPEVTVRDGNGDIAFQGPVVGQVQDEVYTSLLTIKVPDAQPDQLGFVGFFLPTSYTGEDGVAVSIDPELFNPELNLNSYHGDLGLDEGKPQNVYVLDTENLTELNNRDLDTGGVTLSVGESYELPEGKGSISFDGVKPYVGLDILYDPGKWGVGVFAVLALIALVVSLFVRRRRVWVRGATGPDGSTVVEYGLLARGEDFRLREENLALRRKFEQLWPVTAPQEPGPSSSSTASTPTASSTSSTTASATAGSPSTTPDHPARAVQNRPE</sequence>
<evidence type="ECO:0000259" key="8">
    <source>
        <dbReference type="Pfam" id="PF05140"/>
    </source>
</evidence>
<protein>
    <submittedName>
        <fullName evidence="9">Cytochrome c biogenesis protein ResB</fullName>
    </submittedName>
</protein>
<comment type="caution">
    <text evidence="9">The sequence shown here is derived from an EMBL/GenBank/DDBJ whole genome shotgun (WGS) entry which is preliminary data.</text>
</comment>
<evidence type="ECO:0000256" key="4">
    <source>
        <dbReference type="ARBA" id="ARBA00022989"/>
    </source>
</evidence>
<comment type="subcellular location">
    <subcellularLocation>
        <location evidence="1">Membrane</location>
        <topology evidence="1">Multi-pass membrane protein</topology>
    </subcellularLocation>
</comment>
<feature type="transmembrane region" description="Helical" evidence="7">
    <location>
        <begin position="99"/>
        <end position="121"/>
    </location>
</feature>
<reference evidence="9 10" key="1">
    <citation type="submission" date="2024-09" db="EMBL/GenBank/DDBJ databases">
        <authorList>
            <person name="Sun Q."/>
            <person name="Mori K."/>
        </authorList>
    </citation>
    <scope>NUCLEOTIDE SEQUENCE [LARGE SCALE GENOMIC DNA]</scope>
    <source>
        <strain evidence="9 10">CCM 7609</strain>
    </source>
</reference>
<keyword evidence="3" id="KW-0201">Cytochrome c-type biogenesis</keyword>
<feature type="compositionally biased region" description="Low complexity" evidence="6">
    <location>
        <begin position="547"/>
        <end position="578"/>
    </location>
</feature>
<keyword evidence="5 7" id="KW-0472">Membrane</keyword>
<evidence type="ECO:0000313" key="9">
    <source>
        <dbReference type="EMBL" id="MFB9075424.1"/>
    </source>
</evidence>
<dbReference type="EMBL" id="JBHMFI010000023">
    <property type="protein sequence ID" value="MFB9075424.1"/>
    <property type="molecule type" value="Genomic_DNA"/>
</dbReference>
<name>A0ABV5G9X8_9MICC</name>
<evidence type="ECO:0000256" key="1">
    <source>
        <dbReference type="ARBA" id="ARBA00004141"/>
    </source>
</evidence>
<evidence type="ECO:0000313" key="10">
    <source>
        <dbReference type="Proteomes" id="UP001589575"/>
    </source>
</evidence>
<evidence type="ECO:0000256" key="7">
    <source>
        <dbReference type="SAM" id="Phobius"/>
    </source>
</evidence>
<feature type="region of interest" description="Disordered" evidence="6">
    <location>
        <begin position="1"/>
        <end position="21"/>
    </location>
</feature>
<organism evidence="9 10">
    <name type="scientific">Citricoccus parietis</name>
    <dbReference type="NCBI Taxonomy" id="592307"/>
    <lineage>
        <taxon>Bacteria</taxon>
        <taxon>Bacillati</taxon>
        <taxon>Actinomycetota</taxon>
        <taxon>Actinomycetes</taxon>
        <taxon>Micrococcales</taxon>
        <taxon>Micrococcaceae</taxon>
        <taxon>Citricoccus</taxon>
    </lineage>
</organism>
<feature type="transmembrane region" description="Helical" evidence="7">
    <location>
        <begin position="472"/>
        <end position="491"/>
    </location>
</feature>
<gene>
    <name evidence="9" type="ORF">ACFFX0_31380</name>
</gene>
<evidence type="ECO:0000256" key="6">
    <source>
        <dbReference type="SAM" id="MobiDB-lite"/>
    </source>
</evidence>